<organism evidence="1 2">
    <name type="scientific">Marinisporobacter balticus</name>
    <dbReference type="NCBI Taxonomy" id="2018667"/>
    <lineage>
        <taxon>Bacteria</taxon>
        <taxon>Bacillati</taxon>
        <taxon>Bacillota</taxon>
        <taxon>Clostridia</taxon>
        <taxon>Peptostreptococcales</taxon>
        <taxon>Thermotaleaceae</taxon>
        <taxon>Marinisporobacter</taxon>
    </lineage>
</organism>
<keyword evidence="2" id="KW-1185">Reference proteome</keyword>
<comment type="caution">
    <text evidence="1">The sequence shown here is derived from an EMBL/GenBank/DDBJ whole genome shotgun (WGS) entry which is preliminary data.</text>
</comment>
<accession>A0A4R2LB51</accession>
<dbReference type="AlphaFoldDB" id="A0A4R2LB51"/>
<proteinExistence type="predicted"/>
<dbReference type="Proteomes" id="UP000294919">
    <property type="component" value="Unassembled WGS sequence"/>
</dbReference>
<protein>
    <submittedName>
        <fullName evidence="1">Uncharacterized protein</fullName>
    </submittedName>
</protein>
<dbReference type="EMBL" id="SLWV01000008">
    <property type="protein sequence ID" value="TCO76505.1"/>
    <property type="molecule type" value="Genomic_DNA"/>
</dbReference>
<name>A0A4R2LB51_9FIRM</name>
<gene>
    <name evidence="1" type="ORF">EV214_108108</name>
</gene>
<evidence type="ECO:0000313" key="1">
    <source>
        <dbReference type="EMBL" id="TCO76505.1"/>
    </source>
</evidence>
<evidence type="ECO:0000313" key="2">
    <source>
        <dbReference type="Proteomes" id="UP000294919"/>
    </source>
</evidence>
<sequence>MEWVKLEKNKYEDINENPIHGYNKKMCSWIGFFIYLEKYNFF</sequence>
<reference evidence="1 2" key="1">
    <citation type="submission" date="2019-03" db="EMBL/GenBank/DDBJ databases">
        <title>Genomic Encyclopedia of Type Strains, Phase IV (KMG-IV): sequencing the most valuable type-strain genomes for metagenomic binning, comparative biology and taxonomic classification.</title>
        <authorList>
            <person name="Goeker M."/>
        </authorList>
    </citation>
    <scope>NUCLEOTIDE SEQUENCE [LARGE SCALE GENOMIC DNA]</scope>
    <source>
        <strain evidence="1 2">DSM 102940</strain>
    </source>
</reference>